<evidence type="ECO:0000313" key="2">
    <source>
        <dbReference type="Proteomes" id="UP001652503"/>
    </source>
</evidence>
<dbReference type="PANTHER" id="PTHR43434">
    <property type="entry name" value="PHOSPHOGLYCOLATE PHOSPHATASE"/>
    <property type="match status" value="1"/>
</dbReference>
<organism evidence="1 2">
    <name type="scientific">Albidovulum sediminicola</name>
    <dbReference type="NCBI Taxonomy" id="2984331"/>
    <lineage>
        <taxon>Bacteria</taxon>
        <taxon>Pseudomonadati</taxon>
        <taxon>Pseudomonadota</taxon>
        <taxon>Alphaproteobacteria</taxon>
        <taxon>Rhodobacterales</taxon>
        <taxon>Paracoccaceae</taxon>
        <taxon>Albidovulum</taxon>
    </lineage>
</organism>
<dbReference type="NCBIfam" id="TIGR01549">
    <property type="entry name" value="HAD-SF-IA-v1"/>
    <property type="match status" value="1"/>
</dbReference>
<reference evidence="1 2" key="1">
    <citation type="submission" date="2022-10" db="EMBL/GenBank/DDBJ databases">
        <title>Defluviimonas sp. nov., isolated from ocean surface water.</title>
        <authorList>
            <person name="He W."/>
            <person name="Wang L."/>
            <person name="Zhang D.-F."/>
        </authorList>
    </citation>
    <scope>NUCLEOTIDE SEQUENCE [LARGE SCALE GENOMIC DNA]</scope>
    <source>
        <strain evidence="1 2">WL0075</strain>
    </source>
</reference>
<gene>
    <name evidence="1" type="ORF">OE647_14605</name>
</gene>
<dbReference type="InterPro" id="IPR023214">
    <property type="entry name" value="HAD_sf"/>
</dbReference>
<dbReference type="InterPro" id="IPR006439">
    <property type="entry name" value="HAD-SF_hydro_IA"/>
</dbReference>
<dbReference type="SFLD" id="SFLDS00003">
    <property type="entry name" value="Haloacid_Dehalogenase"/>
    <property type="match status" value="1"/>
</dbReference>
<protein>
    <submittedName>
        <fullName evidence="1">HAD-IA family hydrolase</fullName>
    </submittedName>
</protein>
<dbReference type="Pfam" id="PF13419">
    <property type="entry name" value="HAD_2"/>
    <property type="match status" value="1"/>
</dbReference>
<dbReference type="GO" id="GO:0016787">
    <property type="term" value="F:hydrolase activity"/>
    <property type="evidence" value="ECO:0007669"/>
    <property type="project" value="UniProtKB-KW"/>
</dbReference>
<comment type="caution">
    <text evidence="1">The sequence shown here is derived from an EMBL/GenBank/DDBJ whole genome shotgun (WGS) entry which is preliminary data.</text>
</comment>
<keyword evidence="1" id="KW-0378">Hydrolase</keyword>
<dbReference type="InterPro" id="IPR041492">
    <property type="entry name" value="HAD_2"/>
</dbReference>
<proteinExistence type="predicted"/>
<dbReference type="NCBIfam" id="TIGR01509">
    <property type="entry name" value="HAD-SF-IA-v3"/>
    <property type="match status" value="1"/>
</dbReference>
<dbReference type="InterPro" id="IPR023198">
    <property type="entry name" value="PGP-like_dom2"/>
</dbReference>
<dbReference type="Gene3D" id="3.40.50.1000">
    <property type="entry name" value="HAD superfamily/HAD-like"/>
    <property type="match status" value="1"/>
</dbReference>
<dbReference type="SUPFAM" id="SSF56784">
    <property type="entry name" value="HAD-like"/>
    <property type="match status" value="1"/>
</dbReference>
<dbReference type="InterPro" id="IPR036412">
    <property type="entry name" value="HAD-like_sf"/>
</dbReference>
<accession>A0ABT2Z4D6</accession>
<dbReference type="Proteomes" id="UP001652503">
    <property type="component" value="Unassembled WGS sequence"/>
</dbReference>
<sequence length="223" mass="23373">MSTPRLVVFDVDGTLVDSQDHIVAAMSEAFAAVDHALPPRHEVLSIVGLSLDQAIARLLPQAGEPTRRTAVEAYKSAFGQLRAGRLSPLFPGARAALDALDAREGVMLGIATGKSRRGLTHILDAHGLAGRFLTRQVADDHPSKPHPSMLLAAVAETGVGSADAVMLGDTTYDIEMARAAGMPAIGVAWGYHSPEALSEAGAACVLGSFDDLDGVLDELWRGM</sequence>
<dbReference type="SFLD" id="SFLDG01129">
    <property type="entry name" value="C1.5:_HAD__Beta-PGM__Phosphata"/>
    <property type="match status" value="1"/>
</dbReference>
<dbReference type="PANTHER" id="PTHR43434:SF24">
    <property type="entry name" value="HYDROLASE-RELATED"/>
    <property type="match status" value="1"/>
</dbReference>
<dbReference type="InterPro" id="IPR050155">
    <property type="entry name" value="HAD-like_hydrolase_sf"/>
</dbReference>
<dbReference type="SFLD" id="SFLDG01135">
    <property type="entry name" value="C1.5.6:_HAD__Beta-PGM__Phospha"/>
    <property type="match status" value="1"/>
</dbReference>
<dbReference type="RefSeq" id="WP_263722483.1">
    <property type="nucleotide sequence ID" value="NZ_JAOWLA010000014.1"/>
</dbReference>
<dbReference type="Gene3D" id="1.10.150.240">
    <property type="entry name" value="Putative phosphatase, domain 2"/>
    <property type="match status" value="1"/>
</dbReference>
<name>A0ABT2Z4D6_9RHOB</name>
<keyword evidence="2" id="KW-1185">Reference proteome</keyword>
<evidence type="ECO:0000313" key="1">
    <source>
        <dbReference type="EMBL" id="MCV2865952.1"/>
    </source>
</evidence>
<dbReference type="EMBL" id="JAOWLA010000014">
    <property type="protein sequence ID" value="MCV2865952.1"/>
    <property type="molecule type" value="Genomic_DNA"/>
</dbReference>